<reference evidence="1" key="1">
    <citation type="submission" date="2022-07" db="EMBL/GenBank/DDBJ databases">
        <title>Phylogenomic reconstructions and comparative analyses of Kickxellomycotina fungi.</title>
        <authorList>
            <person name="Reynolds N.K."/>
            <person name="Stajich J.E."/>
            <person name="Barry K."/>
            <person name="Grigoriev I.V."/>
            <person name="Crous P."/>
            <person name="Smith M.E."/>
        </authorList>
    </citation>
    <scope>NUCLEOTIDE SEQUENCE</scope>
    <source>
        <strain evidence="1">NRRL 5244</strain>
    </source>
</reference>
<dbReference type="Proteomes" id="UP001150603">
    <property type="component" value="Unassembled WGS sequence"/>
</dbReference>
<dbReference type="EMBL" id="JANBPW010000024">
    <property type="protein sequence ID" value="KAJ1951351.1"/>
    <property type="molecule type" value="Genomic_DNA"/>
</dbReference>
<keyword evidence="2" id="KW-1185">Reference proteome</keyword>
<sequence length="302" mass="33928">MVSSIFISRFQLATLSIALYSYLILALVVLLATSLFYNILVAATAVGKLLAISTIGHVCHCTVCLWWCIKEAASMAISILIGAIMLTMEAASQSTRELDVACAAARAADDRAREFARELKEARRERDVATDMAATERDSFMREIEQIRANADSDIAAACKVAAVKITNDRNCFRHETRAELARYKNLAIMNATELAKCRVLIRQRTGERDELQRQVSHAYKTGTELARYKSLAIRNAVELGKCRVRVWNLKDERDESQRQANLASETRAELARYKNLAIKNATELAKSRICLWALRNKHNED</sequence>
<protein>
    <submittedName>
        <fullName evidence="1">Uncharacterized protein</fullName>
    </submittedName>
</protein>
<organism evidence="1 2">
    <name type="scientific">Linderina macrospora</name>
    <dbReference type="NCBI Taxonomy" id="4868"/>
    <lineage>
        <taxon>Eukaryota</taxon>
        <taxon>Fungi</taxon>
        <taxon>Fungi incertae sedis</taxon>
        <taxon>Zoopagomycota</taxon>
        <taxon>Kickxellomycotina</taxon>
        <taxon>Kickxellomycetes</taxon>
        <taxon>Kickxellales</taxon>
        <taxon>Kickxellaceae</taxon>
        <taxon>Linderina</taxon>
    </lineage>
</organism>
<proteinExistence type="predicted"/>
<name>A0ACC1JHQ4_9FUNG</name>
<gene>
    <name evidence="1" type="ORF">FBU59_000212</name>
</gene>
<comment type="caution">
    <text evidence="1">The sequence shown here is derived from an EMBL/GenBank/DDBJ whole genome shotgun (WGS) entry which is preliminary data.</text>
</comment>
<evidence type="ECO:0000313" key="1">
    <source>
        <dbReference type="EMBL" id="KAJ1951351.1"/>
    </source>
</evidence>
<accession>A0ACC1JHQ4</accession>
<evidence type="ECO:0000313" key="2">
    <source>
        <dbReference type="Proteomes" id="UP001150603"/>
    </source>
</evidence>